<comment type="caution">
    <text evidence="2">The sequence shown here is derived from an EMBL/GenBank/DDBJ whole genome shotgun (WGS) entry which is preliminary data.</text>
</comment>
<evidence type="ECO:0000259" key="1">
    <source>
        <dbReference type="Pfam" id="PF18922"/>
    </source>
</evidence>
<dbReference type="RefSeq" id="WP_184172915.1">
    <property type="nucleotide sequence ID" value="NZ_JACHGF010000002.1"/>
</dbReference>
<organism evidence="2 3">
    <name type="scientific">Rhabdobacter roseus</name>
    <dbReference type="NCBI Taxonomy" id="1655419"/>
    <lineage>
        <taxon>Bacteria</taxon>
        <taxon>Pseudomonadati</taxon>
        <taxon>Bacteroidota</taxon>
        <taxon>Cytophagia</taxon>
        <taxon>Cytophagales</taxon>
        <taxon>Cytophagaceae</taxon>
        <taxon>Rhabdobacter</taxon>
    </lineage>
</organism>
<sequence length="255" mass="28967">MKELATVVVPLSGAPLTEREMASLRRCREVLHAYPIVLVTPHGANYQAEVPWLSDLDQYTFEVPPGSTNSPWESHFLSDDLYERFAWSEFILVHQLNSYVVSDELHYWCKQGYDYIQALPGLVPQSRSAQVLEQELGLKTKVPLPQLAQAVAGTGLSLRRVERMRRAIRNNKRKIYELLSDRTLSGLDKDVLFWEGLSRRLWPPLRVPTPVVRQRFSVNVASLGTSFGQQVLSPNPFALTGLDGWSPEQFASYLN</sequence>
<reference evidence="2 3" key="1">
    <citation type="submission" date="2020-08" db="EMBL/GenBank/DDBJ databases">
        <title>Genomic Encyclopedia of Type Strains, Phase IV (KMG-IV): sequencing the most valuable type-strain genomes for metagenomic binning, comparative biology and taxonomic classification.</title>
        <authorList>
            <person name="Goeker M."/>
        </authorList>
    </citation>
    <scope>NUCLEOTIDE SEQUENCE [LARGE SCALE GENOMIC DNA]</scope>
    <source>
        <strain evidence="2 3">DSM 105074</strain>
    </source>
</reference>
<name>A0A840TPJ4_9BACT</name>
<evidence type="ECO:0000313" key="2">
    <source>
        <dbReference type="EMBL" id="MBB5283482.1"/>
    </source>
</evidence>
<accession>A0A840TPJ4</accession>
<gene>
    <name evidence="2" type="ORF">HNQ92_001608</name>
</gene>
<proteinExistence type="predicted"/>
<dbReference type="InterPro" id="IPR043729">
    <property type="entry name" value="DUF5672"/>
</dbReference>
<dbReference type="Proteomes" id="UP000557307">
    <property type="component" value="Unassembled WGS sequence"/>
</dbReference>
<evidence type="ECO:0000313" key="3">
    <source>
        <dbReference type="Proteomes" id="UP000557307"/>
    </source>
</evidence>
<dbReference type="Pfam" id="PF18922">
    <property type="entry name" value="DUF5672"/>
    <property type="match status" value="1"/>
</dbReference>
<protein>
    <recommendedName>
        <fullName evidence="1">DUF5672 domain-containing protein</fullName>
    </recommendedName>
</protein>
<dbReference type="AlphaFoldDB" id="A0A840TPJ4"/>
<dbReference type="EMBL" id="JACHGF010000002">
    <property type="protein sequence ID" value="MBB5283482.1"/>
    <property type="molecule type" value="Genomic_DNA"/>
</dbReference>
<keyword evidence="3" id="KW-1185">Reference proteome</keyword>
<feature type="domain" description="DUF5672" evidence="1">
    <location>
        <begin position="74"/>
        <end position="221"/>
    </location>
</feature>